<dbReference type="PRINTS" id="PR00385">
    <property type="entry name" value="P450"/>
</dbReference>
<dbReference type="AlphaFoldDB" id="A0A9P6JPY2"/>
<proteinExistence type="inferred from homology"/>
<evidence type="ECO:0000256" key="9">
    <source>
        <dbReference type="PIRSR" id="PIRSR602401-1"/>
    </source>
</evidence>
<evidence type="ECO:0000256" key="5">
    <source>
        <dbReference type="ARBA" id="ARBA00022723"/>
    </source>
</evidence>
<comment type="pathway">
    <text evidence="2">Secondary metabolite biosynthesis.</text>
</comment>
<keyword evidence="11" id="KW-0732">Signal</keyword>
<keyword evidence="13" id="KW-1185">Reference proteome</keyword>
<keyword evidence="4 9" id="KW-0349">Heme</keyword>
<dbReference type="PANTHER" id="PTHR46300:SF7">
    <property type="entry name" value="P450, PUTATIVE (EUROFUNG)-RELATED"/>
    <property type="match status" value="1"/>
</dbReference>
<comment type="similarity">
    <text evidence="3 10">Belongs to the cytochrome P450 family.</text>
</comment>
<dbReference type="InterPro" id="IPR036396">
    <property type="entry name" value="Cyt_P450_sf"/>
</dbReference>
<dbReference type="Pfam" id="PF00067">
    <property type="entry name" value="p450"/>
    <property type="match status" value="1"/>
</dbReference>
<protein>
    <submittedName>
        <fullName evidence="12">Monooxygenase</fullName>
    </submittedName>
</protein>
<reference evidence="12" key="1">
    <citation type="submission" date="2020-11" db="EMBL/GenBank/DDBJ databases">
        <authorList>
            <consortium name="DOE Joint Genome Institute"/>
            <person name="Ahrendt S."/>
            <person name="Riley R."/>
            <person name="Andreopoulos W."/>
            <person name="Labutti K."/>
            <person name="Pangilinan J."/>
            <person name="Ruiz-Duenas F.J."/>
            <person name="Barrasa J.M."/>
            <person name="Sanchez-Garcia M."/>
            <person name="Camarero S."/>
            <person name="Miyauchi S."/>
            <person name="Serrano A."/>
            <person name="Linde D."/>
            <person name="Babiker R."/>
            <person name="Drula E."/>
            <person name="Ayuso-Fernandez I."/>
            <person name="Pacheco R."/>
            <person name="Padilla G."/>
            <person name="Ferreira P."/>
            <person name="Barriuso J."/>
            <person name="Kellner H."/>
            <person name="Castanera R."/>
            <person name="Alfaro M."/>
            <person name="Ramirez L."/>
            <person name="Pisabarro A.G."/>
            <person name="Kuo A."/>
            <person name="Tritt A."/>
            <person name="Lipzen A."/>
            <person name="He G."/>
            <person name="Yan M."/>
            <person name="Ng V."/>
            <person name="Cullen D."/>
            <person name="Martin F."/>
            <person name="Rosso M.-N."/>
            <person name="Henrissat B."/>
            <person name="Hibbett D."/>
            <person name="Martinez A.T."/>
            <person name="Grigoriev I.V."/>
        </authorList>
    </citation>
    <scope>NUCLEOTIDE SEQUENCE</scope>
    <source>
        <strain evidence="12">CBS 506.95</strain>
    </source>
</reference>
<dbReference type="InterPro" id="IPR050364">
    <property type="entry name" value="Cytochrome_P450_fung"/>
</dbReference>
<dbReference type="OrthoDB" id="2789670at2759"/>
<feature type="chain" id="PRO_5040362839" evidence="11">
    <location>
        <begin position="25"/>
        <end position="500"/>
    </location>
</feature>
<evidence type="ECO:0000256" key="1">
    <source>
        <dbReference type="ARBA" id="ARBA00001971"/>
    </source>
</evidence>
<dbReference type="EMBL" id="MU157854">
    <property type="protein sequence ID" value="KAF9528288.1"/>
    <property type="molecule type" value="Genomic_DNA"/>
</dbReference>
<feature type="signal peptide" evidence="11">
    <location>
        <begin position="1"/>
        <end position="24"/>
    </location>
</feature>
<feature type="binding site" description="axial binding residue" evidence="9">
    <location>
        <position position="432"/>
    </location>
    <ligand>
        <name>heme</name>
        <dbReference type="ChEBI" id="CHEBI:30413"/>
    </ligand>
    <ligandPart>
        <name>Fe</name>
        <dbReference type="ChEBI" id="CHEBI:18248"/>
    </ligandPart>
</feature>
<accession>A0A9P6JPY2</accession>
<comment type="caution">
    <text evidence="12">The sequence shown here is derived from an EMBL/GenBank/DDBJ whole genome shotgun (WGS) entry which is preliminary data.</text>
</comment>
<dbReference type="InterPro" id="IPR001128">
    <property type="entry name" value="Cyt_P450"/>
</dbReference>
<keyword evidence="5 9" id="KW-0479">Metal-binding</keyword>
<evidence type="ECO:0000256" key="6">
    <source>
        <dbReference type="ARBA" id="ARBA00023002"/>
    </source>
</evidence>
<dbReference type="GO" id="GO:0004497">
    <property type="term" value="F:monooxygenase activity"/>
    <property type="evidence" value="ECO:0007669"/>
    <property type="project" value="UniProtKB-KW"/>
</dbReference>
<dbReference type="CDD" id="cd11065">
    <property type="entry name" value="CYP64-like"/>
    <property type="match status" value="1"/>
</dbReference>
<evidence type="ECO:0000256" key="8">
    <source>
        <dbReference type="ARBA" id="ARBA00023033"/>
    </source>
</evidence>
<keyword evidence="8 10" id="KW-0503">Monooxygenase</keyword>
<dbReference type="GO" id="GO:0016705">
    <property type="term" value="F:oxidoreductase activity, acting on paired donors, with incorporation or reduction of molecular oxygen"/>
    <property type="evidence" value="ECO:0007669"/>
    <property type="project" value="InterPro"/>
</dbReference>
<dbReference type="InterPro" id="IPR017972">
    <property type="entry name" value="Cyt_P450_CS"/>
</dbReference>
<dbReference type="GO" id="GO:0005506">
    <property type="term" value="F:iron ion binding"/>
    <property type="evidence" value="ECO:0007669"/>
    <property type="project" value="InterPro"/>
</dbReference>
<dbReference type="PROSITE" id="PS00086">
    <property type="entry name" value="CYTOCHROME_P450"/>
    <property type="match status" value="1"/>
</dbReference>
<evidence type="ECO:0000256" key="4">
    <source>
        <dbReference type="ARBA" id="ARBA00022617"/>
    </source>
</evidence>
<evidence type="ECO:0000256" key="3">
    <source>
        <dbReference type="ARBA" id="ARBA00010617"/>
    </source>
</evidence>
<evidence type="ECO:0000256" key="11">
    <source>
        <dbReference type="SAM" id="SignalP"/>
    </source>
</evidence>
<evidence type="ECO:0000256" key="10">
    <source>
        <dbReference type="RuleBase" id="RU000461"/>
    </source>
</evidence>
<dbReference type="InterPro" id="IPR002401">
    <property type="entry name" value="Cyt_P450_E_grp-I"/>
</dbReference>
<keyword evidence="6 10" id="KW-0560">Oxidoreductase</keyword>
<sequence length="500" mass="57334">MQEIILASILGLVVLRLLFHTAKKRREPLPPGPPKLPLLGNAHQTPKTHLWLKFAEWGKIYGDIIHLRLLGTDLIVLNSHKLASDLLDKRASISSDRPVTEMYRICGYDDTFLLMPYGESFRTQRRYMATEFSPQAVFRYHKHHENEARSLARNILRDPESIWPELRVSFARMIYLTTYGYRPETVEDHLLKTSISTVQSFVDLSKPGKYLVDLIPLLRYMPRWMPGTGFLHTADYYRNMRARALWGPYRWWKDHIDSPDLIRPNLCTGVFEKSGGKMSEEDEYHLASTAFIALSGGLDSIYSTVVTFFLNMLLHPEIQRKAQAEIDALTRQRRLPTVADRPQLPYTRSVLTEVLRWAPPGPTGFPHFMREDDIFNGYFIPKNSIVMANLWNIMRDPVVYPDPHTFNPERYGGDDNEMNKVNNAFGYGRRSCPGQYFAHSGIFAVISTVLATCDILPFVDEAGNTQLPDVEYSGGFISAQKPFTLRVKPRSAHLLEILGD</sequence>
<dbReference type="Gene3D" id="1.10.630.10">
    <property type="entry name" value="Cytochrome P450"/>
    <property type="match status" value="1"/>
</dbReference>
<name>A0A9P6JPY2_9AGAR</name>
<evidence type="ECO:0000313" key="12">
    <source>
        <dbReference type="EMBL" id="KAF9528288.1"/>
    </source>
</evidence>
<gene>
    <name evidence="12" type="ORF">CPB83DRAFT_854785</name>
</gene>
<evidence type="ECO:0000256" key="2">
    <source>
        <dbReference type="ARBA" id="ARBA00005179"/>
    </source>
</evidence>
<dbReference type="SUPFAM" id="SSF48264">
    <property type="entry name" value="Cytochrome P450"/>
    <property type="match status" value="1"/>
</dbReference>
<keyword evidence="7 9" id="KW-0408">Iron</keyword>
<dbReference type="Proteomes" id="UP000807306">
    <property type="component" value="Unassembled WGS sequence"/>
</dbReference>
<evidence type="ECO:0000256" key="7">
    <source>
        <dbReference type="ARBA" id="ARBA00023004"/>
    </source>
</evidence>
<organism evidence="12 13">
    <name type="scientific">Crepidotus variabilis</name>
    <dbReference type="NCBI Taxonomy" id="179855"/>
    <lineage>
        <taxon>Eukaryota</taxon>
        <taxon>Fungi</taxon>
        <taxon>Dikarya</taxon>
        <taxon>Basidiomycota</taxon>
        <taxon>Agaricomycotina</taxon>
        <taxon>Agaricomycetes</taxon>
        <taxon>Agaricomycetidae</taxon>
        <taxon>Agaricales</taxon>
        <taxon>Agaricineae</taxon>
        <taxon>Crepidotaceae</taxon>
        <taxon>Crepidotus</taxon>
    </lineage>
</organism>
<dbReference type="PRINTS" id="PR00463">
    <property type="entry name" value="EP450I"/>
</dbReference>
<dbReference type="PANTHER" id="PTHR46300">
    <property type="entry name" value="P450, PUTATIVE (EUROFUNG)-RELATED-RELATED"/>
    <property type="match status" value="1"/>
</dbReference>
<dbReference type="GO" id="GO:0020037">
    <property type="term" value="F:heme binding"/>
    <property type="evidence" value="ECO:0007669"/>
    <property type="project" value="InterPro"/>
</dbReference>
<evidence type="ECO:0000313" key="13">
    <source>
        <dbReference type="Proteomes" id="UP000807306"/>
    </source>
</evidence>
<comment type="cofactor">
    <cofactor evidence="1 9">
        <name>heme</name>
        <dbReference type="ChEBI" id="CHEBI:30413"/>
    </cofactor>
</comment>